<dbReference type="EMBL" id="LLZZ01000129">
    <property type="protein sequence ID" value="KTB01815.1"/>
    <property type="molecule type" value="Genomic_DNA"/>
</dbReference>
<comment type="subcellular location">
    <subcellularLocation>
        <location evidence="2">Cytoplasm</location>
    </subcellularLocation>
</comment>
<evidence type="ECO:0000256" key="5">
    <source>
        <dbReference type="ARBA" id="ARBA00022793"/>
    </source>
</evidence>
<dbReference type="PRINTS" id="PR01179">
    <property type="entry name" value="ODADCRBXLASE"/>
</dbReference>
<keyword evidence="6 15" id="KW-0663">Pyridoxal phosphate</keyword>
<dbReference type="FunFam" id="3.20.20.10:FF:000005">
    <property type="entry name" value="Ornithine decarboxylase"/>
    <property type="match status" value="1"/>
</dbReference>
<evidence type="ECO:0000256" key="1">
    <source>
        <dbReference type="ARBA" id="ARBA00001933"/>
    </source>
</evidence>
<dbReference type="PROSITE" id="PS00879">
    <property type="entry name" value="ODR_DC_2_2"/>
    <property type="match status" value="1"/>
</dbReference>
<comment type="subunit">
    <text evidence="13">Homodimer. Only the dimer is catalytically active, as the active sites are constructed of residues from both monomers.</text>
</comment>
<dbReference type="InterPro" id="IPR029066">
    <property type="entry name" value="PLP-binding_barrel"/>
</dbReference>
<evidence type="ECO:0000256" key="6">
    <source>
        <dbReference type="ARBA" id="ARBA00022898"/>
    </source>
</evidence>
<dbReference type="GO" id="GO:0015940">
    <property type="term" value="P:pantothenate biosynthetic process"/>
    <property type="evidence" value="ECO:0007669"/>
    <property type="project" value="EnsemblFungi"/>
</dbReference>
<dbReference type="VEuPathDB" id="FungiDB:B1J91_D00484g"/>
<keyword evidence="8" id="KW-0456">Lyase</keyword>
<dbReference type="VEuPathDB" id="FungiDB:GWK60_D00583"/>
<evidence type="ECO:0000256" key="13">
    <source>
        <dbReference type="ARBA" id="ARBA00046672"/>
    </source>
</evidence>
<protein>
    <recommendedName>
        <fullName evidence="12">Ornithine decarboxylase</fullName>
        <ecNumber evidence="10">4.1.1.17</ecNumber>
    </recommendedName>
</protein>
<dbReference type="InterPro" id="IPR000183">
    <property type="entry name" value="Orn/DAP/Arg_de-COase"/>
</dbReference>
<comment type="cofactor">
    <cofactor evidence="1 15">
        <name>pyridoxal 5'-phosphate</name>
        <dbReference type="ChEBI" id="CHEBI:597326"/>
    </cofactor>
</comment>
<evidence type="ECO:0000256" key="9">
    <source>
        <dbReference type="ARBA" id="ARBA00034115"/>
    </source>
</evidence>
<keyword evidence="7" id="KW-0620">Polyamine biosynthesis</keyword>
<feature type="modified residue" description="N6-(pyridoxal phosphate)lysine" evidence="15">
    <location>
        <position position="116"/>
    </location>
</feature>
<dbReference type="GO" id="GO:0004586">
    <property type="term" value="F:ornithine decarboxylase activity"/>
    <property type="evidence" value="ECO:0007669"/>
    <property type="project" value="UniProtKB-EC"/>
</dbReference>
<dbReference type="InterPro" id="IPR002433">
    <property type="entry name" value="Orn_de-COase"/>
</dbReference>
<evidence type="ECO:0000313" key="19">
    <source>
        <dbReference type="EMBL" id="KTB01815.1"/>
    </source>
</evidence>
<evidence type="ECO:0000256" key="14">
    <source>
        <dbReference type="ARBA" id="ARBA00049127"/>
    </source>
</evidence>
<dbReference type="SUPFAM" id="SSF51419">
    <property type="entry name" value="PLP-binding barrel"/>
    <property type="match status" value="1"/>
</dbReference>
<dbReference type="Pfam" id="PF00278">
    <property type="entry name" value="Orn_DAP_Arg_deC"/>
    <property type="match status" value="1"/>
</dbReference>
<dbReference type="Proteomes" id="UP000054886">
    <property type="component" value="Unassembled WGS sequence"/>
</dbReference>
<dbReference type="CDD" id="cd00622">
    <property type="entry name" value="PLPDE_III_ODC"/>
    <property type="match status" value="1"/>
</dbReference>
<dbReference type="InterPro" id="IPR022643">
    <property type="entry name" value="De-COase2_C"/>
</dbReference>
<comment type="pathway">
    <text evidence="9">Amine and polyamine biosynthesis; putrescine biosynthesis via L-ornithine pathway; putrescine from L-ornithine: step 1/1.</text>
</comment>
<dbReference type="PANTHER" id="PTHR11482">
    <property type="entry name" value="ARGININE/DIAMINOPIMELATE/ORNITHINE DECARBOXYLASE"/>
    <property type="match status" value="1"/>
</dbReference>
<dbReference type="InterPro" id="IPR022644">
    <property type="entry name" value="De-COase2_N"/>
</dbReference>
<gene>
    <name evidence="19" type="ORF">AO440_000627</name>
</gene>
<dbReference type="Pfam" id="PF02784">
    <property type="entry name" value="Orn_Arg_deC_N"/>
    <property type="match status" value="1"/>
</dbReference>
<reference evidence="19 20" key="1">
    <citation type="submission" date="2015-10" db="EMBL/GenBank/DDBJ databases">
        <title>Draft genomes sequences of Candida glabrata isolates 1A, 1B, 2A, 2B, 3A and 3B.</title>
        <authorList>
            <person name="Haavelsrud O.E."/>
            <person name="Gaustad P."/>
        </authorList>
    </citation>
    <scope>NUCLEOTIDE SEQUENCE [LARGE SCALE GENOMIC DNA]</scope>
    <source>
        <strain evidence="19">910700640</strain>
    </source>
</reference>
<name>A0A0W0DCA0_CANGB</name>
<evidence type="ECO:0000256" key="12">
    <source>
        <dbReference type="ARBA" id="ARBA00039485"/>
    </source>
</evidence>
<sequence>MASQPEIAKNLFASTTTLVDYPAKEEKKSHEDNVDTYLEQLFYKLKNDPEISKLPHNEAHLEIYNALKKRVDDINNETCEPGEENSFFVCDLGEIERLYANWWKELPRVQPFYAVKCNPDLKIIRKLADLGANFDCASKLEIDKVLSMDVNPERIIYANPCKAASFIRYAATNKVMKSTFDNVEELHKIKKFHPESQLFLRIATDDSTAQCRLSTKYGCEMERVDSLLECIKTLGLNLVGVSFHVGSGASDFSSLYKAVRDARIVFDKAVNDYGLPELKTLDVGGGFQLESFKESSAVLRLALDEYFPESSKVDIIAEPGRYLVASAFTLAANVIAKRKLNEAESMIYVNDGVYGNMNCILFDHQEPTPRTLWHDNNYHYDDFDSTSPNPITTCPYKVSMWGPTCDGLDCITKEYYMKHDLVVGDWLYFPRLGAYTSSAATPFNGFDQTADIIYINSENQDNI</sequence>
<comment type="catalytic activity">
    <reaction evidence="14">
        <text>L-ornithine + H(+) = putrescine + CO2</text>
        <dbReference type="Rhea" id="RHEA:22964"/>
        <dbReference type="ChEBI" id="CHEBI:15378"/>
        <dbReference type="ChEBI" id="CHEBI:16526"/>
        <dbReference type="ChEBI" id="CHEBI:46911"/>
        <dbReference type="ChEBI" id="CHEBI:326268"/>
        <dbReference type="EC" id="4.1.1.17"/>
    </reaction>
</comment>
<evidence type="ECO:0000256" key="3">
    <source>
        <dbReference type="ARBA" id="ARBA00008872"/>
    </source>
</evidence>
<keyword evidence="4" id="KW-0963">Cytoplasm</keyword>
<dbReference type="Gene3D" id="2.40.37.10">
    <property type="entry name" value="Lyase, Ornithine Decarboxylase, Chain A, domain 1"/>
    <property type="match status" value="1"/>
</dbReference>
<feature type="domain" description="Orn/DAP/Arg decarboxylase 2 C-terminal" evidence="17">
    <location>
        <begin position="89"/>
        <end position="433"/>
    </location>
</feature>
<evidence type="ECO:0000256" key="7">
    <source>
        <dbReference type="ARBA" id="ARBA00023115"/>
    </source>
</evidence>
<feature type="active site" description="Proton donor" evidence="15">
    <location>
        <position position="405"/>
    </location>
</feature>
<dbReference type="PROSITE" id="PS00878">
    <property type="entry name" value="ODR_DC_2_1"/>
    <property type="match status" value="1"/>
</dbReference>
<evidence type="ECO:0000313" key="20">
    <source>
        <dbReference type="Proteomes" id="UP000054886"/>
    </source>
</evidence>
<evidence type="ECO:0000256" key="2">
    <source>
        <dbReference type="ARBA" id="ARBA00004496"/>
    </source>
</evidence>
<evidence type="ECO:0000256" key="8">
    <source>
        <dbReference type="ARBA" id="ARBA00023239"/>
    </source>
</evidence>
<dbReference type="GO" id="GO:0033387">
    <property type="term" value="P:putrescine biosynthetic process from arginine, via ornithine"/>
    <property type="evidence" value="ECO:0007669"/>
    <property type="project" value="TreeGrafter"/>
</dbReference>
<dbReference type="FunFam" id="2.40.37.10:FF:000010">
    <property type="entry name" value="Ornithine decarboxylase"/>
    <property type="match status" value="1"/>
</dbReference>
<dbReference type="SUPFAM" id="SSF50621">
    <property type="entry name" value="Alanine racemase C-terminal domain-like"/>
    <property type="match status" value="1"/>
</dbReference>
<evidence type="ECO:0000256" key="15">
    <source>
        <dbReference type="PIRSR" id="PIRSR600183-50"/>
    </source>
</evidence>
<dbReference type="Gene3D" id="3.20.20.10">
    <property type="entry name" value="Alanine racemase"/>
    <property type="match status" value="1"/>
</dbReference>
<dbReference type="InterPro" id="IPR009006">
    <property type="entry name" value="Ala_racemase/Decarboxylase_C"/>
</dbReference>
<dbReference type="AlphaFoldDB" id="A0A0W0DCA0"/>
<dbReference type="EC" id="4.1.1.17" evidence="10"/>
<comment type="similarity">
    <text evidence="3 16">Belongs to the Orn/Lys/Arg decarboxylase class-II family.</text>
</comment>
<evidence type="ECO:0000256" key="10">
    <source>
        <dbReference type="ARBA" id="ARBA00034138"/>
    </source>
</evidence>
<comment type="caution">
    <text evidence="19">The sequence shown here is derived from an EMBL/GenBank/DDBJ whole genome shotgun (WGS) entry which is preliminary data.</text>
</comment>
<feature type="domain" description="Orn/DAP/Arg decarboxylase 2 N-terminal" evidence="18">
    <location>
        <begin position="92"/>
        <end position="325"/>
    </location>
</feature>
<dbReference type="InterPro" id="IPR022653">
    <property type="entry name" value="De-COase2_pyr-phos_BS"/>
</dbReference>
<proteinExistence type="inferred from homology"/>
<evidence type="ECO:0000256" key="16">
    <source>
        <dbReference type="RuleBase" id="RU003737"/>
    </source>
</evidence>
<evidence type="ECO:0000259" key="18">
    <source>
        <dbReference type="Pfam" id="PF02784"/>
    </source>
</evidence>
<dbReference type="VEuPathDB" id="FungiDB:CAGL0D00484g"/>
<organism evidence="19 20">
    <name type="scientific">Candida glabrata</name>
    <name type="common">Yeast</name>
    <name type="synonym">Torulopsis glabrata</name>
    <dbReference type="NCBI Taxonomy" id="5478"/>
    <lineage>
        <taxon>Eukaryota</taxon>
        <taxon>Fungi</taxon>
        <taxon>Dikarya</taxon>
        <taxon>Ascomycota</taxon>
        <taxon>Saccharomycotina</taxon>
        <taxon>Saccharomycetes</taxon>
        <taxon>Saccharomycetales</taxon>
        <taxon>Saccharomycetaceae</taxon>
        <taxon>Nakaseomyces</taxon>
    </lineage>
</organism>
<evidence type="ECO:0000256" key="11">
    <source>
        <dbReference type="ARBA" id="ARBA00037173"/>
    </source>
</evidence>
<accession>A0A0W0DCA0</accession>
<comment type="function">
    <text evidence="11">Catalyzes the first and rate-limiting step of polyamine biosynthesis that converts ornithine into putrescine, which is the precursor for the polyamines, spermidine and spermine. Polyamines are essential for cell proliferation and are implicated in cellular processes, ranging from DNA replication to apoptosis.</text>
</comment>
<dbReference type="GO" id="GO:0005737">
    <property type="term" value="C:cytoplasm"/>
    <property type="evidence" value="ECO:0007669"/>
    <property type="project" value="UniProtKB-SubCell"/>
</dbReference>
<dbReference type="PRINTS" id="PR01182">
    <property type="entry name" value="ORNDCRBXLASE"/>
</dbReference>
<evidence type="ECO:0000256" key="4">
    <source>
        <dbReference type="ARBA" id="ARBA00022490"/>
    </source>
</evidence>
<dbReference type="PANTHER" id="PTHR11482:SF6">
    <property type="entry name" value="ORNITHINE DECARBOXYLASE 1-RELATED"/>
    <property type="match status" value="1"/>
</dbReference>
<keyword evidence="5" id="KW-0210">Decarboxylase</keyword>
<evidence type="ECO:0000259" key="17">
    <source>
        <dbReference type="Pfam" id="PF00278"/>
    </source>
</evidence>
<dbReference type="VEuPathDB" id="FungiDB:GVI51_D00363"/>
<dbReference type="InterPro" id="IPR022657">
    <property type="entry name" value="De-COase2_CS"/>
</dbReference>